<organism evidence="1 2">
    <name type="scientific">Mesobacillus stamsii</name>
    <dbReference type="NCBI Taxonomy" id="225347"/>
    <lineage>
        <taxon>Bacteria</taxon>
        <taxon>Bacillati</taxon>
        <taxon>Bacillota</taxon>
        <taxon>Bacilli</taxon>
        <taxon>Bacillales</taxon>
        <taxon>Bacillaceae</taxon>
        <taxon>Mesobacillus</taxon>
    </lineage>
</organism>
<reference evidence="1 2" key="1">
    <citation type="submission" date="2023-07" db="EMBL/GenBank/DDBJ databases">
        <title>Genomic Encyclopedia of Type Strains, Phase IV (KMG-IV): sequencing the most valuable type-strain genomes for metagenomic binning, comparative biology and taxonomic classification.</title>
        <authorList>
            <person name="Goeker M."/>
        </authorList>
    </citation>
    <scope>NUCLEOTIDE SEQUENCE [LARGE SCALE GENOMIC DNA]</scope>
    <source>
        <strain evidence="1 2">DSM 19598</strain>
    </source>
</reference>
<proteinExistence type="predicted"/>
<protein>
    <recommendedName>
        <fullName evidence="3">TubC N-terminal docking domain-containing protein</fullName>
    </recommendedName>
</protein>
<gene>
    <name evidence="1" type="ORF">J2S25_001087</name>
</gene>
<dbReference type="Proteomes" id="UP001242313">
    <property type="component" value="Unassembled WGS sequence"/>
</dbReference>
<name>A0ABU0FSU9_9BACI</name>
<sequence length="140" mass="16693">MLNQILNSMFHLNIQLKEVNNKTKLIYEPGLLDQQLKEQIKEYKTQLIERIEENEAAMKLGFLVFNHGQVYEYRFGLGSYIYIERLPNGLSSAWRENFMPKQQQAYKTKTIIQNAPFNKVYQEAEKFICWLNKQQRKKVG</sequence>
<dbReference type="EMBL" id="JAUSUN010000005">
    <property type="protein sequence ID" value="MDQ0412905.1"/>
    <property type="molecule type" value="Genomic_DNA"/>
</dbReference>
<evidence type="ECO:0008006" key="3">
    <source>
        <dbReference type="Google" id="ProtNLM"/>
    </source>
</evidence>
<keyword evidence="2" id="KW-1185">Reference proteome</keyword>
<evidence type="ECO:0000313" key="2">
    <source>
        <dbReference type="Proteomes" id="UP001242313"/>
    </source>
</evidence>
<accession>A0ABU0FSU9</accession>
<evidence type="ECO:0000313" key="1">
    <source>
        <dbReference type="EMBL" id="MDQ0412905.1"/>
    </source>
</evidence>
<dbReference type="RefSeq" id="WP_307191445.1">
    <property type="nucleotide sequence ID" value="NZ_JAUSUN010000005.1"/>
</dbReference>
<comment type="caution">
    <text evidence="1">The sequence shown here is derived from an EMBL/GenBank/DDBJ whole genome shotgun (WGS) entry which is preliminary data.</text>
</comment>